<evidence type="ECO:0000313" key="2">
    <source>
        <dbReference type="Proteomes" id="UP000503278"/>
    </source>
</evidence>
<dbReference type="AlphaFoldDB" id="A0A7L5E3M8"/>
<sequence>MHILKNKFSVLFVLAGILLVCWLTNACKKQDEQASITTFLTGYGSWQLASLQRYNYSGDTLKTTDTLNTACMYTQTVNFNDAGTYMYNHFNCATDLKNGNWHFSTDKLVLLSATQFKVDTGLVMPFKYARIVNLGRNSLVLQQTDTPTKYQSSTVKKYTVMRYGFIHIAD</sequence>
<reference evidence="1 2" key="1">
    <citation type="submission" date="2020-04" db="EMBL/GenBank/DDBJ databases">
        <title>Genome sequencing of novel species.</title>
        <authorList>
            <person name="Heo J."/>
            <person name="Kim S.-J."/>
            <person name="Kim J.-S."/>
            <person name="Hong S.-B."/>
            <person name="Kwon S.-W."/>
        </authorList>
    </citation>
    <scope>NUCLEOTIDE SEQUENCE [LARGE SCALE GENOMIC DNA]</scope>
    <source>
        <strain evidence="1 2">F39-2</strain>
    </source>
</reference>
<dbReference type="EMBL" id="CP051682">
    <property type="protein sequence ID" value="QJD94936.1"/>
    <property type="molecule type" value="Genomic_DNA"/>
</dbReference>
<accession>A0A7L5E3M8</accession>
<gene>
    <name evidence="1" type="ORF">HH214_03090</name>
</gene>
<dbReference type="KEGG" id="mrob:HH214_03090"/>
<organism evidence="1 2">
    <name type="scientific">Mucilaginibacter robiniae</name>
    <dbReference type="NCBI Taxonomy" id="2728022"/>
    <lineage>
        <taxon>Bacteria</taxon>
        <taxon>Pseudomonadati</taxon>
        <taxon>Bacteroidota</taxon>
        <taxon>Sphingobacteriia</taxon>
        <taxon>Sphingobacteriales</taxon>
        <taxon>Sphingobacteriaceae</taxon>
        <taxon>Mucilaginibacter</taxon>
    </lineage>
</organism>
<dbReference type="Proteomes" id="UP000503278">
    <property type="component" value="Chromosome"/>
</dbReference>
<keyword evidence="2" id="KW-1185">Reference proteome</keyword>
<name>A0A7L5E3M8_9SPHI</name>
<proteinExistence type="predicted"/>
<evidence type="ECO:0008006" key="3">
    <source>
        <dbReference type="Google" id="ProtNLM"/>
    </source>
</evidence>
<evidence type="ECO:0000313" key="1">
    <source>
        <dbReference type="EMBL" id="QJD94936.1"/>
    </source>
</evidence>
<protein>
    <recommendedName>
        <fullName evidence="3">Lipocalin-like domain-containing protein</fullName>
    </recommendedName>
</protein>
<dbReference type="RefSeq" id="WP_169605953.1">
    <property type="nucleotide sequence ID" value="NZ_CP051682.1"/>
</dbReference>